<dbReference type="EMBL" id="HACG01021177">
    <property type="protein sequence ID" value="CEK68042.1"/>
    <property type="molecule type" value="Transcribed_RNA"/>
</dbReference>
<gene>
    <name evidence="2" type="primary">ORF64867</name>
</gene>
<proteinExistence type="predicted"/>
<dbReference type="InterPro" id="IPR032770">
    <property type="entry name" value="DUF4537"/>
</dbReference>
<reference evidence="2" key="1">
    <citation type="submission" date="2014-12" db="EMBL/GenBank/DDBJ databases">
        <title>Insight into the proteome of Arion vulgaris.</title>
        <authorList>
            <person name="Aradska J."/>
            <person name="Bulat T."/>
            <person name="Smidak R."/>
            <person name="Sarate P."/>
            <person name="Gangsoo J."/>
            <person name="Sialana F."/>
            <person name="Bilban M."/>
            <person name="Lubec G."/>
        </authorList>
    </citation>
    <scope>NUCLEOTIDE SEQUENCE</scope>
    <source>
        <tissue evidence="2">Skin</tissue>
    </source>
</reference>
<evidence type="ECO:0000313" key="2">
    <source>
        <dbReference type="EMBL" id="CEK68042.1"/>
    </source>
</evidence>
<feature type="domain" description="DUF4537" evidence="1">
    <location>
        <begin position="110"/>
        <end position="155"/>
    </location>
</feature>
<dbReference type="Pfam" id="PF15057">
    <property type="entry name" value="DUF4537"/>
    <property type="match status" value="1"/>
</dbReference>
<sequence>KCALPISSHEKLVWTVNNTLRPNMKTCSVSTTLPLDPDAILPCYPENRTVLLNSNPLIAPYVVLNDMAYHYAYPHYWPWYNASKVWQKARDKLNEPFTSVSLVAGSLLLGKKVIARRLEDGYFYRGAIKSQNPGKSFLVSFSPNRHGKYHKTEYEDVLIFDIVDYSDALRH</sequence>
<feature type="non-terminal residue" evidence="2">
    <location>
        <position position="1"/>
    </location>
</feature>
<protein>
    <recommendedName>
        <fullName evidence="1">DUF4537 domain-containing protein</fullName>
    </recommendedName>
</protein>
<feature type="non-terminal residue" evidence="2">
    <location>
        <position position="171"/>
    </location>
</feature>
<dbReference type="AlphaFoldDB" id="A0A0B6ZI46"/>
<dbReference type="PANTHER" id="PTHR14343">
    <property type="entry name" value="VWFA DOMAIN-CONTAINING PROTEIN"/>
    <property type="match status" value="1"/>
</dbReference>
<accession>A0A0B6ZI46</accession>
<evidence type="ECO:0000259" key="1">
    <source>
        <dbReference type="Pfam" id="PF15057"/>
    </source>
</evidence>
<organism evidence="2">
    <name type="scientific">Arion vulgaris</name>
    <dbReference type="NCBI Taxonomy" id="1028688"/>
    <lineage>
        <taxon>Eukaryota</taxon>
        <taxon>Metazoa</taxon>
        <taxon>Spiralia</taxon>
        <taxon>Lophotrochozoa</taxon>
        <taxon>Mollusca</taxon>
        <taxon>Gastropoda</taxon>
        <taxon>Heterobranchia</taxon>
        <taxon>Euthyneura</taxon>
        <taxon>Panpulmonata</taxon>
        <taxon>Eupulmonata</taxon>
        <taxon>Stylommatophora</taxon>
        <taxon>Helicina</taxon>
        <taxon>Arionoidea</taxon>
        <taxon>Arionidae</taxon>
        <taxon>Arion</taxon>
    </lineage>
</organism>
<name>A0A0B6ZI46_9EUPU</name>
<dbReference type="PANTHER" id="PTHR14343:SF5">
    <property type="entry name" value="DUF4537 DOMAIN-CONTAINING PROTEIN"/>
    <property type="match status" value="1"/>
</dbReference>